<dbReference type="Gene3D" id="3.50.50.60">
    <property type="entry name" value="FAD/NAD(P)-binding domain"/>
    <property type="match status" value="1"/>
</dbReference>
<gene>
    <name evidence="1" type="ORF">CARN6_1805</name>
</gene>
<evidence type="ECO:0008006" key="2">
    <source>
        <dbReference type="Google" id="ProtNLM"/>
    </source>
</evidence>
<dbReference type="InterPro" id="IPR036188">
    <property type="entry name" value="FAD/NAD-bd_sf"/>
</dbReference>
<sequence>MSSRLRCLRNNDRVAIVGSGPAGSFFAIHLLREARRLDLHLDVIIIEKRGPANLGFDDFQCKGCNFCAGLLSPRLNEILDECGLVLPEEVIQGRIDYVWIHGQWKNLRLRVPNDKQMYSVFRGSLPGRRTGRPAGFDGFLLGEAVKEGARIQYGEVQAIAYAASRMPELTLKTLSGEMVQLDASFVGIATGINAHCGLDYGANGLIASVKRLNPSFVPGKTRKALIFELDVGEEFLERNMNREIHFIEYGSKHLALEHTALIPKGRFLTVALIGKCIDEAVLPRDSRQIIRDFLTLPQIDSILPGVAAAPLACACTPRMTVATAAFPFGDRFAIIGDAVGSRLNKDGLYSAHVTASRLAQAVLHEGIDKQSLARGYGKTIKWLVADNRFGRIVYAVSRVAFSLPLLSRIVYQAFATEYKMRDEPSRPLSVVLWKIASGTADYREVFREMCSYDVLRSVIAGAAITFRNVAFEMFSGVQWGEYGRYPTVVLKEKREALKEQLASGLGMELDKSPDFERMYWIKIRGSEEEIMEELAKFGQPNARFLKLRIVDMQHIQGTPNQVGSVIRYRVPFVRLHAELRLTNRVRFETLHYKADEGLVDLGKLIFNVAPTTDGNRRLSIYASFDYKKGTGFASRMMWRGARFLFPEFMHDVVWNHALCTIKEDVERKHHRSW</sequence>
<reference evidence="1" key="1">
    <citation type="submission" date="2009-10" db="EMBL/GenBank/DDBJ databases">
        <title>Diversity of trophic interactions inside an arsenic-rich microbial ecosystem.</title>
        <authorList>
            <person name="Bertin P.N."/>
            <person name="Heinrich-Salmeron A."/>
            <person name="Pelletier E."/>
            <person name="Goulhen-Chollet F."/>
            <person name="Arsene-Ploetze F."/>
            <person name="Gallien S."/>
            <person name="Calteau A."/>
            <person name="Vallenet D."/>
            <person name="Casiot C."/>
            <person name="Chane-Woon-Ming B."/>
            <person name="Giloteaux L."/>
            <person name="Barakat M."/>
            <person name="Bonnefoy V."/>
            <person name="Bruneel O."/>
            <person name="Chandler M."/>
            <person name="Cleiss J."/>
            <person name="Duran R."/>
            <person name="Elbaz-Poulichet F."/>
            <person name="Fonknechten N."/>
            <person name="Lauga B."/>
            <person name="Mornico D."/>
            <person name="Ortet P."/>
            <person name="Schaeffer C."/>
            <person name="Siguier P."/>
            <person name="Alexander Thil Smith A."/>
            <person name="Van Dorsselaer A."/>
            <person name="Weissenbach J."/>
            <person name="Medigue C."/>
            <person name="Le Paslier D."/>
        </authorList>
    </citation>
    <scope>NUCLEOTIDE SEQUENCE</scope>
</reference>
<dbReference type="SUPFAM" id="SSF51905">
    <property type="entry name" value="FAD/NAD(P)-binding domain"/>
    <property type="match status" value="1"/>
</dbReference>
<organism evidence="1">
    <name type="scientific">mine drainage metagenome</name>
    <dbReference type="NCBI Taxonomy" id="410659"/>
    <lineage>
        <taxon>unclassified sequences</taxon>
        <taxon>metagenomes</taxon>
        <taxon>ecological metagenomes</taxon>
    </lineage>
</organism>
<evidence type="ECO:0000313" key="1">
    <source>
        <dbReference type="EMBL" id="CBI08348.1"/>
    </source>
</evidence>
<proteinExistence type="predicted"/>
<name>E6QM77_9ZZZZ</name>
<dbReference type="AlphaFoldDB" id="E6QM77"/>
<protein>
    <recommendedName>
        <fullName evidence="2">FAD-binding domain-containing protein</fullName>
    </recommendedName>
</protein>
<comment type="caution">
    <text evidence="1">The sequence shown here is derived from an EMBL/GenBank/DDBJ whole genome shotgun (WGS) entry which is preliminary data.</text>
</comment>
<dbReference type="EMBL" id="CABQ01000207">
    <property type="protein sequence ID" value="CBI08348.1"/>
    <property type="molecule type" value="Genomic_DNA"/>
</dbReference>
<accession>E6QM77</accession>